<name>M1B2Y6_SOLTU</name>
<feature type="compositionally biased region" description="Basic and acidic residues" evidence="1">
    <location>
        <begin position="94"/>
        <end position="105"/>
    </location>
</feature>
<dbReference type="HOGENOM" id="CLU_2101248_0_0_1"/>
<dbReference type="AlphaFoldDB" id="M1B2Y6"/>
<evidence type="ECO:0000313" key="3">
    <source>
        <dbReference type="Proteomes" id="UP000011115"/>
    </source>
</evidence>
<feature type="region of interest" description="Disordered" evidence="1">
    <location>
        <begin position="94"/>
        <end position="116"/>
    </location>
</feature>
<dbReference type="Gramene" id="PGSC0003DMT400035886">
    <property type="protein sequence ID" value="PGSC0003DMT400035886"/>
    <property type="gene ID" value="PGSC0003DMG400013818"/>
</dbReference>
<sequence>MVEVEENWCVDRAIIQTNPDNIEKVVAFLSIVEKSKFVVMAPHQAFALVPNNSRNMNEVNDVSPKHLPHLYQSFLVEEYANDDNLREGTRDLLERRAGGIDQDTRHTRRQANGESS</sequence>
<reference evidence="3" key="1">
    <citation type="journal article" date="2011" name="Nature">
        <title>Genome sequence and analysis of the tuber crop potato.</title>
        <authorList>
            <consortium name="The Potato Genome Sequencing Consortium"/>
        </authorList>
    </citation>
    <scope>NUCLEOTIDE SEQUENCE [LARGE SCALE GENOMIC DNA]</scope>
    <source>
        <strain evidence="3">cv. DM1-3 516 R44</strain>
    </source>
</reference>
<keyword evidence="3" id="KW-1185">Reference proteome</keyword>
<dbReference type="PaxDb" id="4113-PGSC0003DMT400035886"/>
<accession>M1B2Y6</accession>
<dbReference type="Proteomes" id="UP000011115">
    <property type="component" value="Unassembled WGS sequence"/>
</dbReference>
<evidence type="ECO:0000313" key="2">
    <source>
        <dbReference type="EnsemblPlants" id="PGSC0003DMT400035886"/>
    </source>
</evidence>
<protein>
    <submittedName>
        <fullName evidence="2">Uncharacterized protein</fullName>
    </submittedName>
</protein>
<proteinExistence type="predicted"/>
<dbReference type="InParanoid" id="M1B2Y6"/>
<reference evidence="2" key="2">
    <citation type="submission" date="2015-06" db="UniProtKB">
        <authorList>
            <consortium name="EnsemblPlants"/>
        </authorList>
    </citation>
    <scope>IDENTIFICATION</scope>
    <source>
        <strain evidence="2">DM1-3 516 R44</strain>
    </source>
</reference>
<evidence type="ECO:0000256" key="1">
    <source>
        <dbReference type="SAM" id="MobiDB-lite"/>
    </source>
</evidence>
<dbReference type="EnsemblPlants" id="PGSC0003DMT400035886">
    <property type="protein sequence ID" value="PGSC0003DMT400035886"/>
    <property type="gene ID" value="PGSC0003DMG400013818"/>
</dbReference>
<organism evidence="2 3">
    <name type="scientific">Solanum tuberosum</name>
    <name type="common">Potato</name>
    <dbReference type="NCBI Taxonomy" id="4113"/>
    <lineage>
        <taxon>Eukaryota</taxon>
        <taxon>Viridiplantae</taxon>
        <taxon>Streptophyta</taxon>
        <taxon>Embryophyta</taxon>
        <taxon>Tracheophyta</taxon>
        <taxon>Spermatophyta</taxon>
        <taxon>Magnoliopsida</taxon>
        <taxon>eudicotyledons</taxon>
        <taxon>Gunneridae</taxon>
        <taxon>Pentapetalae</taxon>
        <taxon>asterids</taxon>
        <taxon>lamiids</taxon>
        <taxon>Solanales</taxon>
        <taxon>Solanaceae</taxon>
        <taxon>Solanoideae</taxon>
        <taxon>Solaneae</taxon>
        <taxon>Solanum</taxon>
    </lineage>
</organism>